<sequence>MLLMMGWRPVLGIETREIPAPFWCAFCAYTTTILPELRGTSSTCSHHLQLWHHPEPRRPSWVSHCPVRSWPASQAHNGLPRLAIPANWHHCRDTFGAVPS</sequence>
<accession>A0A2M3ZNZ4</accession>
<reference evidence="1" key="1">
    <citation type="submission" date="2018-01" db="EMBL/GenBank/DDBJ databases">
        <title>An insight into the sialome of Amazonian anophelines.</title>
        <authorList>
            <person name="Ribeiro J.M."/>
            <person name="Scarpassa V."/>
            <person name="Calvo E."/>
        </authorList>
    </citation>
    <scope>NUCLEOTIDE SEQUENCE</scope>
    <source>
        <tissue evidence="1">Salivary glands</tissue>
    </source>
</reference>
<proteinExistence type="predicted"/>
<dbReference type="AlphaFoldDB" id="A0A2M3ZNZ4"/>
<organism evidence="1">
    <name type="scientific">Anopheles braziliensis</name>
    <dbReference type="NCBI Taxonomy" id="58242"/>
    <lineage>
        <taxon>Eukaryota</taxon>
        <taxon>Metazoa</taxon>
        <taxon>Ecdysozoa</taxon>
        <taxon>Arthropoda</taxon>
        <taxon>Hexapoda</taxon>
        <taxon>Insecta</taxon>
        <taxon>Pterygota</taxon>
        <taxon>Neoptera</taxon>
        <taxon>Endopterygota</taxon>
        <taxon>Diptera</taxon>
        <taxon>Nematocera</taxon>
        <taxon>Culicoidea</taxon>
        <taxon>Culicidae</taxon>
        <taxon>Anophelinae</taxon>
        <taxon>Anopheles</taxon>
    </lineage>
</organism>
<evidence type="ECO:0000313" key="1">
    <source>
        <dbReference type="EMBL" id="MBW30261.1"/>
    </source>
</evidence>
<dbReference type="EMBL" id="GGFM01009510">
    <property type="protein sequence ID" value="MBW30261.1"/>
    <property type="molecule type" value="Transcribed_RNA"/>
</dbReference>
<name>A0A2M3ZNZ4_9DIPT</name>
<protein>
    <submittedName>
        <fullName evidence="1">Putative secreted peptide</fullName>
    </submittedName>
</protein>